<dbReference type="Gene3D" id="1.20.120.530">
    <property type="entry name" value="GntR ligand-binding domain-like"/>
    <property type="match status" value="1"/>
</dbReference>
<reference evidence="5 6" key="1">
    <citation type="submission" date="2017-05" db="EMBL/GenBank/DDBJ databases">
        <title>Biotechnological potential of actinobacteria isolated from South African environments.</title>
        <authorList>
            <person name="Le Roes-Hill M."/>
            <person name="Prins A."/>
            <person name="Durrell K.A."/>
        </authorList>
    </citation>
    <scope>NUCLEOTIDE SEQUENCE [LARGE SCALE GENOMIC DNA]</scope>
    <source>
        <strain evidence="5">BS2</strain>
    </source>
</reference>
<keyword evidence="2" id="KW-0238">DNA-binding</keyword>
<keyword evidence="6" id="KW-1185">Reference proteome</keyword>
<dbReference type="SUPFAM" id="SSF48008">
    <property type="entry name" value="GntR ligand-binding domain-like"/>
    <property type="match status" value="1"/>
</dbReference>
<feature type="domain" description="HTH gntR-type" evidence="4">
    <location>
        <begin position="8"/>
        <end position="75"/>
    </location>
</feature>
<accession>A0A243Q919</accession>
<gene>
    <name evidence="5" type="ORF">CA982_19445</name>
</gene>
<dbReference type="Pfam" id="PF00392">
    <property type="entry name" value="GntR"/>
    <property type="match status" value="1"/>
</dbReference>
<dbReference type="OrthoDB" id="8680240at2"/>
<dbReference type="RefSeq" id="WP_086536898.1">
    <property type="nucleotide sequence ID" value="NZ_JBLKRZ010000004.1"/>
</dbReference>
<dbReference type="InterPro" id="IPR008920">
    <property type="entry name" value="TF_FadR/GntR_C"/>
</dbReference>
<dbReference type="PROSITE" id="PS50949">
    <property type="entry name" value="HTH_GNTR"/>
    <property type="match status" value="1"/>
</dbReference>
<dbReference type="Pfam" id="PF07729">
    <property type="entry name" value="FCD"/>
    <property type="match status" value="1"/>
</dbReference>
<dbReference type="GO" id="GO:0003700">
    <property type="term" value="F:DNA-binding transcription factor activity"/>
    <property type="evidence" value="ECO:0007669"/>
    <property type="project" value="InterPro"/>
</dbReference>
<dbReference type="EMBL" id="NGFO01000025">
    <property type="protein sequence ID" value="OUC77039.1"/>
    <property type="molecule type" value="Genomic_DNA"/>
</dbReference>
<proteinExistence type="predicted"/>
<dbReference type="InterPro" id="IPR000524">
    <property type="entry name" value="Tscrpt_reg_HTH_GntR"/>
</dbReference>
<dbReference type="SMART" id="SM00895">
    <property type="entry name" value="FCD"/>
    <property type="match status" value="1"/>
</dbReference>
<keyword evidence="3" id="KW-0804">Transcription</keyword>
<evidence type="ECO:0000256" key="2">
    <source>
        <dbReference type="ARBA" id="ARBA00023125"/>
    </source>
</evidence>
<name>A0A243Q919_9ACTN</name>
<dbReference type="AlphaFoldDB" id="A0A243Q919"/>
<dbReference type="InterPro" id="IPR011711">
    <property type="entry name" value="GntR_C"/>
</dbReference>
<evidence type="ECO:0000313" key="5">
    <source>
        <dbReference type="EMBL" id="OUC77039.1"/>
    </source>
</evidence>
<dbReference type="PANTHER" id="PTHR43537:SF24">
    <property type="entry name" value="GLUCONATE OPERON TRANSCRIPTIONAL REPRESSOR"/>
    <property type="match status" value="1"/>
</dbReference>
<comment type="caution">
    <text evidence="5">The sequence shown here is derived from an EMBL/GenBank/DDBJ whole genome shotgun (WGS) entry which is preliminary data.</text>
</comment>
<protein>
    <submittedName>
        <fullName evidence="5">GntR family transcriptional regulator</fullName>
    </submittedName>
</protein>
<dbReference type="PANTHER" id="PTHR43537">
    <property type="entry name" value="TRANSCRIPTIONAL REGULATOR, GNTR FAMILY"/>
    <property type="match status" value="1"/>
</dbReference>
<dbReference type="InterPro" id="IPR036390">
    <property type="entry name" value="WH_DNA-bd_sf"/>
</dbReference>
<dbReference type="GO" id="GO:0003677">
    <property type="term" value="F:DNA binding"/>
    <property type="evidence" value="ECO:0007669"/>
    <property type="project" value="UniProtKB-KW"/>
</dbReference>
<keyword evidence="1" id="KW-0805">Transcription regulation</keyword>
<organism evidence="5 6">
    <name type="scientific">Gordonia lacunae</name>
    <dbReference type="NCBI Taxonomy" id="417102"/>
    <lineage>
        <taxon>Bacteria</taxon>
        <taxon>Bacillati</taxon>
        <taxon>Actinomycetota</taxon>
        <taxon>Actinomycetes</taxon>
        <taxon>Mycobacteriales</taxon>
        <taxon>Gordoniaceae</taxon>
        <taxon>Gordonia</taxon>
    </lineage>
</organism>
<evidence type="ECO:0000313" key="6">
    <source>
        <dbReference type="Proteomes" id="UP000194632"/>
    </source>
</evidence>
<dbReference type="SMART" id="SM00345">
    <property type="entry name" value="HTH_GNTR"/>
    <property type="match status" value="1"/>
</dbReference>
<evidence type="ECO:0000256" key="1">
    <source>
        <dbReference type="ARBA" id="ARBA00023015"/>
    </source>
</evidence>
<dbReference type="Proteomes" id="UP000194632">
    <property type="component" value="Unassembled WGS sequence"/>
</dbReference>
<dbReference type="Gene3D" id="1.10.10.10">
    <property type="entry name" value="Winged helix-like DNA-binding domain superfamily/Winged helix DNA-binding domain"/>
    <property type="match status" value="1"/>
</dbReference>
<dbReference type="InterPro" id="IPR036388">
    <property type="entry name" value="WH-like_DNA-bd_sf"/>
</dbReference>
<evidence type="ECO:0000259" key="4">
    <source>
        <dbReference type="PROSITE" id="PS50949"/>
    </source>
</evidence>
<evidence type="ECO:0000256" key="3">
    <source>
        <dbReference type="ARBA" id="ARBA00023163"/>
    </source>
</evidence>
<dbReference type="SUPFAM" id="SSF46785">
    <property type="entry name" value="Winged helix' DNA-binding domain"/>
    <property type="match status" value="1"/>
</dbReference>
<dbReference type="STRING" id="417102.CA982_19445"/>
<sequence length="226" mass="24511">MTTPGGMFTKNDYAYVELQRRILTGVLPAGAVIPQARLAAEIGVSTTPLREAIRRLSAEGMVELEAHRDARVTPVSADEARNLYQVRENLDPLAAALAARTRTAADIAAISDAFDRLSPIASASDLDALVRHREFHRSVYRASGNPVLIDILERLWDKADRYRVIGLSHRGDTPGDRSRVTAEHQAIMAAVADGDADRADAVMREHIANSLGRRAIDALAEDPVAG</sequence>